<evidence type="ECO:0000256" key="9">
    <source>
        <dbReference type="SAM" id="Coils"/>
    </source>
</evidence>
<organism evidence="12 13">
    <name type="scientific">Geomonas paludis</name>
    <dbReference type="NCBI Taxonomy" id="2740185"/>
    <lineage>
        <taxon>Bacteria</taxon>
        <taxon>Pseudomonadati</taxon>
        <taxon>Thermodesulfobacteriota</taxon>
        <taxon>Desulfuromonadia</taxon>
        <taxon>Geobacterales</taxon>
        <taxon>Geobacteraceae</taxon>
        <taxon>Geomonas</taxon>
    </lineage>
</organism>
<dbReference type="SMART" id="SM00086">
    <property type="entry name" value="PAC"/>
    <property type="match status" value="2"/>
</dbReference>
<dbReference type="CDD" id="cd00130">
    <property type="entry name" value="PAS"/>
    <property type="match status" value="1"/>
</dbReference>
<dbReference type="InterPro" id="IPR004358">
    <property type="entry name" value="Sig_transdc_His_kin-like_C"/>
</dbReference>
<comment type="catalytic activity">
    <reaction evidence="1">
        <text>ATP + protein L-histidine = ADP + protein N-phospho-L-histidine.</text>
        <dbReference type="EC" id="2.7.13.3"/>
    </reaction>
</comment>
<keyword evidence="5" id="KW-0547">Nucleotide-binding</keyword>
<dbReference type="CDD" id="cd00082">
    <property type="entry name" value="HisKA"/>
    <property type="match status" value="1"/>
</dbReference>
<comment type="caution">
    <text evidence="12">The sequence shown here is derived from an EMBL/GenBank/DDBJ whole genome shotgun (WGS) entry which is preliminary data.</text>
</comment>
<dbReference type="GO" id="GO:0005524">
    <property type="term" value="F:ATP binding"/>
    <property type="evidence" value="ECO:0007669"/>
    <property type="project" value="UniProtKB-KW"/>
</dbReference>
<keyword evidence="8" id="KW-0902">Two-component regulatory system</keyword>
<evidence type="ECO:0000256" key="2">
    <source>
        <dbReference type="ARBA" id="ARBA00012438"/>
    </source>
</evidence>
<dbReference type="Gene3D" id="3.30.565.10">
    <property type="entry name" value="Histidine kinase-like ATPase, C-terminal domain"/>
    <property type="match status" value="1"/>
</dbReference>
<sequence length="540" mass="60898">MLFPQYEHAAVIDQLQKCLENPDQVYHWQFHKVRKNGDRLWVEETAQAVHDLEGALNLLVVCQDITERKRAEEEREQLLLQLEAVLDNINEGVMISDLEGNVLNMNKEALAMHGYEGSGNFRRQLSEYQDVFEVTDFAGVPVPLEQWPLARALRGERFIDYEICVRRKDTGKFLVGSYSGAPVPNKSGEIILSVVTMRDISELKRAREELQRDKVWLEQKVEERTADLRDTIASLRDEVNERIRVQRALEAETGERYRMEQELREKELLLLQQSRLAAMGEMIGNIAHQWRQPLNILGLLAQDLAMTHKSGNFTIEYLDGTTKKMLETINHMSRTIDDFRNFFVAGKQKVDFSIAEVVQQTLSLLEVSLSNLQIRTTLVSDCDAVVNGYPSEYAQVLLNILGNAKDALVARHVADPTIRIEIGKEGDLSVVTITDNAGGIPDEIFDKIFDPYFTTKGPDRGTGVGLYMSRTIIERNMGGSLTVQNVAGGAQFRIAVQCRPVEVQVDATSTGVEALGAEGDHVRTDGLPMLFAGVWERHES</sequence>
<dbReference type="InterPro" id="IPR035965">
    <property type="entry name" value="PAS-like_dom_sf"/>
</dbReference>
<dbReference type="AlphaFoldDB" id="A0A6V8MWI0"/>
<evidence type="ECO:0000256" key="6">
    <source>
        <dbReference type="ARBA" id="ARBA00022777"/>
    </source>
</evidence>
<feature type="domain" description="PAC" evidence="11">
    <location>
        <begin position="159"/>
        <end position="212"/>
    </location>
</feature>
<dbReference type="InterPro" id="IPR005467">
    <property type="entry name" value="His_kinase_dom"/>
</dbReference>
<dbReference type="Proteomes" id="UP000568888">
    <property type="component" value="Unassembled WGS sequence"/>
</dbReference>
<name>A0A6V8MWI0_9BACT</name>
<evidence type="ECO:0000259" key="10">
    <source>
        <dbReference type="PROSITE" id="PS50109"/>
    </source>
</evidence>
<protein>
    <recommendedName>
        <fullName evidence="2">histidine kinase</fullName>
        <ecNumber evidence="2">2.7.13.3</ecNumber>
    </recommendedName>
</protein>
<dbReference type="Pfam" id="PF13426">
    <property type="entry name" value="PAS_9"/>
    <property type="match status" value="1"/>
</dbReference>
<gene>
    <name evidence="12" type="ORF">GMPD_15480</name>
</gene>
<dbReference type="InterPro" id="IPR003661">
    <property type="entry name" value="HisK_dim/P_dom"/>
</dbReference>
<keyword evidence="4" id="KW-0808">Transferase</keyword>
<dbReference type="InterPro" id="IPR036890">
    <property type="entry name" value="HATPase_C_sf"/>
</dbReference>
<feature type="domain" description="PAC" evidence="11">
    <location>
        <begin position="26"/>
        <end position="77"/>
    </location>
</feature>
<dbReference type="PRINTS" id="PR00344">
    <property type="entry name" value="BCTRLSENSOR"/>
</dbReference>
<keyword evidence="3" id="KW-0597">Phosphoprotein</keyword>
<dbReference type="PANTHER" id="PTHR43065:SF10">
    <property type="entry name" value="PEROXIDE STRESS-ACTIVATED HISTIDINE KINASE MAK3"/>
    <property type="match status" value="1"/>
</dbReference>
<dbReference type="SUPFAM" id="SSF47384">
    <property type="entry name" value="Homodimeric domain of signal transducing histidine kinase"/>
    <property type="match status" value="1"/>
</dbReference>
<dbReference type="GO" id="GO:0000155">
    <property type="term" value="F:phosphorelay sensor kinase activity"/>
    <property type="evidence" value="ECO:0007669"/>
    <property type="project" value="InterPro"/>
</dbReference>
<dbReference type="InterPro" id="IPR013656">
    <property type="entry name" value="PAS_4"/>
</dbReference>
<dbReference type="InterPro" id="IPR036097">
    <property type="entry name" value="HisK_dim/P_sf"/>
</dbReference>
<dbReference type="SUPFAM" id="SSF55785">
    <property type="entry name" value="PYP-like sensor domain (PAS domain)"/>
    <property type="match status" value="2"/>
</dbReference>
<dbReference type="EC" id="2.7.13.3" evidence="2"/>
<evidence type="ECO:0000256" key="8">
    <source>
        <dbReference type="ARBA" id="ARBA00023012"/>
    </source>
</evidence>
<dbReference type="PROSITE" id="PS50109">
    <property type="entry name" value="HIS_KIN"/>
    <property type="match status" value="1"/>
</dbReference>
<keyword evidence="6" id="KW-0418">Kinase</keyword>
<dbReference type="InterPro" id="IPR003594">
    <property type="entry name" value="HATPase_dom"/>
</dbReference>
<dbReference type="PROSITE" id="PS50113">
    <property type="entry name" value="PAC"/>
    <property type="match status" value="2"/>
</dbReference>
<dbReference type="PANTHER" id="PTHR43065">
    <property type="entry name" value="SENSOR HISTIDINE KINASE"/>
    <property type="match status" value="1"/>
</dbReference>
<evidence type="ECO:0000256" key="5">
    <source>
        <dbReference type="ARBA" id="ARBA00022741"/>
    </source>
</evidence>
<dbReference type="SUPFAM" id="SSF55874">
    <property type="entry name" value="ATPase domain of HSP90 chaperone/DNA topoisomerase II/histidine kinase"/>
    <property type="match status" value="1"/>
</dbReference>
<dbReference type="SMART" id="SM00387">
    <property type="entry name" value="HATPase_c"/>
    <property type="match status" value="1"/>
</dbReference>
<proteinExistence type="predicted"/>
<evidence type="ECO:0000256" key="1">
    <source>
        <dbReference type="ARBA" id="ARBA00000085"/>
    </source>
</evidence>
<evidence type="ECO:0000313" key="13">
    <source>
        <dbReference type="Proteomes" id="UP000568888"/>
    </source>
</evidence>
<reference evidence="13" key="1">
    <citation type="submission" date="2020-06" db="EMBL/GenBank/DDBJ databases">
        <title>Draft genomic sequecing of Geomonas sp. Red736.</title>
        <authorList>
            <person name="Itoh H."/>
            <person name="Xu Z.X."/>
            <person name="Ushijima N."/>
            <person name="Masuda Y."/>
            <person name="Shiratori Y."/>
            <person name="Senoo K."/>
        </authorList>
    </citation>
    <scope>NUCLEOTIDE SEQUENCE [LARGE SCALE GENOMIC DNA]</scope>
    <source>
        <strain evidence="13">Red736</strain>
    </source>
</reference>
<dbReference type="Pfam" id="PF02518">
    <property type="entry name" value="HATPase_c"/>
    <property type="match status" value="1"/>
</dbReference>
<keyword evidence="7" id="KW-0067">ATP-binding</keyword>
<evidence type="ECO:0000256" key="7">
    <source>
        <dbReference type="ARBA" id="ARBA00022840"/>
    </source>
</evidence>
<dbReference type="Gene3D" id="3.30.450.20">
    <property type="entry name" value="PAS domain"/>
    <property type="match status" value="2"/>
</dbReference>
<feature type="coiled-coil region" evidence="9">
    <location>
        <begin position="200"/>
        <end position="238"/>
    </location>
</feature>
<keyword evidence="9" id="KW-0175">Coiled coil</keyword>
<feature type="domain" description="Histidine kinase" evidence="10">
    <location>
        <begin position="285"/>
        <end position="500"/>
    </location>
</feature>
<accession>A0A6V8MWI0</accession>
<dbReference type="InterPro" id="IPR000014">
    <property type="entry name" value="PAS"/>
</dbReference>
<dbReference type="Gene3D" id="1.10.287.130">
    <property type="match status" value="1"/>
</dbReference>
<evidence type="ECO:0000256" key="3">
    <source>
        <dbReference type="ARBA" id="ARBA00022553"/>
    </source>
</evidence>
<dbReference type="InterPro" id="IPR000700">
    <property type="entry name" value="PAS-assoc_C"/>
</dbReference>
<dbReference type="InterPro" id="IPR001610">
    <property type="entry name" value="PAC"/>
</dbReference>
<dbReference type="Pfam" id="PF08448">
    <property type="entry name" value="PAS_4"/>
    <property type="match status" value="1"/>
</dbReference>
<evidence type="ECO:0000259" key="11">
    <source>
        <dbReference type="PROSITE" id="PS50113"/>
    </source>
</evidence>
<evidence type="ECO:0000313" key="12">
    <source>
        <dbReference type="EMBL" id="GFO63629.1"/>
    </source>
</evidence>
<dbReference type="NCBIfam" id="TIGR00229">
    <property type="entry name" value="sensory_box"/>
    <property type="match status" value="1"/>
</dbReference>
<evidence type="ECO:0000256" key="4">
    <source>
        <dbReference type="ARBA" id="ARBA00022679"/>
    </source>
</evidence>
<dbReference type="EMBL" id="BLXY01000002">
    <property type="protein sequence ID" value="GFO63629.1"/>
    <property type="molecule type" value="Genomic_DNA"/>
</dbReference>